<organism evidence="2 3">
    <name type="scientific">Simkania negevensis (strain ATCC VR-1471 / DSM 27360 / Z)</name>
    <dbReference type="NCBI Taxonomy" id="331113"/>
    <lineage>
        <taxon>Bacteria</taxon>
        <taxon>Pseudomonadati</taxon>
        <taxon>Chlamydiota</taxon>
        <taxon>Chlamydiia</taxon>
        <taxon>Parachlamydiales</taxon>
        <taxon>Simkaniaceae</taxon>
        <taxon>Simkania</taxon>
    </lineage>
</organism>
<accession>F8L983</accession>
<gene>
    <name evidence="2" type="ordered locus">SNE_A15210</name>
</gene>
<sequence length="305" mass="34233">MSVTSATHSDYNICLLSTPSEAAEKYKSEAFKADVKAKISLVVIAVLTIVSVTLSAIKAPIFVPVILIVAGASVKTFHNKFYLKYKEEASKYTDFAKHMLGVAAKIDSYQQKNLTPSEFYHKLYEHNVDPKGIKHLQELAGIDSQKSAYPALKNLIGRVEYWSDTANQYKQEIRDLDAKIQEKATLLKEPGITVEKHRKIKSAWLLLNIDKQKIEEEKLLPAKLAAAYNLHVIADVKDKREASDFGAPEPSSYLDSVTFESLEDQPYYIFDPESKRAPLSKQWMLDASISKIAKTIFKDAAIFVA</sequence>
<keyword evidence="1" id="KW-0812">Transmembrane</keyword>
<name>F8L983_SIMNZ</name>
<dbReference type="Proteomes" id="UP000000496">
    <property type="component" value="Chromosome gsn.131"/>
</dbReference>
<dbReference type="HOGENOM" id="CLU_911828_0_0_0"/>
<dbReference type="STRING" id="331113.SNE_A15210"/>
<proteinExistence type="predicted"/>
<evidence type="ECO:0000313" key="3">
    <source>
        <dbReference type="Proteomes" id="UP000000496"/>
    </source>
</evidence>
<keyword evidence="1" id="KW-1133">Transmembrane helix</keyword>
<dbReference type="RefSeq" id="WP_013943864.1">
    <property type="nucleotide sequence ID" value="NC_015713.1"/>
</dbReference>
<evidence type="ECO:0000313" key="2">
    <source>
        <dbReference type="EMBL" id="CCB89398.1"/>
    </source>
</evidence>
<protein>
    <submittedName>
        <fullName evidence="2">Uncharacterized protein</fullName>
    </submittedName>
</protein>
<reference key="1">
    <citation type="journal article" date="2011" name="Mol. Biol. Evol.">
        <title>Unity in variety -- the pan-genome of the Chlamydiae.</title>
        <authorList>
            <person name="Collingro A."/>
            <person name="Tischler P."/>
            <person name="Weinmaier T."/>
            <person name="Penz T."/>
            <person name="Heinz E."/>
            <person name="Brunham R.C."/>
            <person name="Read T.D."/>
            <person name="Bavoil P.M."/>
            <person name="Sachse K."/>
            <person name="Kahane S."/>
            <person name="Friedman M.G."/>
            <person name="Rattei T."/>
            <person name="Myers G.S.A."/>
            <person name="Horn M."/>
        </authorList>
    </citation>
    <scope>NUCLEOTIDE SEQUENCE</scope>
    <source>
        <strain>Z</strain>
    </source>
</reference>
<evidence type="ECO:0000256" key="1">
    <source>
        <dbReference type="SAM" id="Phobius"/>
    </source>
</evidence>
<dbReference type="EMBL" id="FR872582">
    <property type="protein sequence ID" value="CCB89398.1"/>
    <property type="molecule type" value="Genomic_DNA"/>
</dbReference>
<dbReference type="AlphaFoldDB" id="F8L983"/>
<keyword evidence="3" id="KW-1185">Reference proteome</keyword>
<dbReference type="KEGG" id="sng:SNE_A15210"/>
<keyword evidence="1" id="KW-0472">Membrane</keyword>
<feature type="transmembrane region" description="Helical" evidence="1">
    <location>
        <begin position="35"/>
        <end position="55"/>
    </location>
</feature>
<reference evidence="2 3" key="2">
    <citation type="journal article" date="2011" name="Mol. Biol. Evol.">
        <title>Unity in variety--the pan-genome of the Chlamydiae.</title>
        <authorList>
            <person name="Collingro A."/>
            <person name="Tischler P."/>
            <person name="Weinmaier T."/>
            <person name="Penz T."/>
            <person name="Heinz E."/>
            <person name="Brunham R.C."/>
            <person name="Read T.D."/>
            <person name="Bavoil P.M."/>
            <person name="Sachse K."/>
            <person name="Kahane S."/>
            <person name="Friedman M.G."/>
            <person name="Rattei T."/>
            <person name="Myers G.S."/>
            <person name="Horn M."/>
        </authorList>
    </citation>
    <scope>NUCLEOTIDE SEQUENCE [LARGE SCALE GENOMIC DNA]</scope>
    <source>
        <strain evidence="3">ATCC VR-1471 / Z</strain>
    </source>
</reference>